<evidence type="ECO:0000313" key="2">
    <source>
        <dbReference type="EMBL" id="CAB4720163.1"/>
    </source>
</evidence>
<gene>
    <name evidence="2" type="ORF">UFOPK2579_01918</name>
</gene>
<reference evidence="2" key="1">
    <citation type="submission" date="2020-05" db="EMBL/GenBank/DDBJ databases">
        <authorList>
            <person name="Chiriac C."/>
            <person name="Salcher M."/>
            <person name="Ghai R."/>
            <person name="Kavagutti S V."/>
        </authorList>
    </citation>
    <scope>NUCLEOTIDE SEQUENCE</scope>
</reference>
<accession>A0A6J6RDX0</accession>
<sequence length="296" mass="30590">MAEHLTVTTPDGRSLEVLEGGDPGGFPWLFYNGTPTAAVPDPETEEIALRLGLRMISYSRPGYGASTPWPRPGVRVADDVPDAVAVLDHLGVDDFVTLGWSGGGPRALGCAALLPARCRAAATLAGVGPSDAADLDFTAGMAPENVAEFAAAAAGPEAYAALLEEVLPPMAAATPEEIATAMGELVTPVDAAAVTGAFAERLVATFRHAIAQGVVGARDDGLAIMAPWGFDVTAIRVPVAVWQGRQDAMVPFAHGEWLAANVAGARAHLFEDEGHLSLGLRLEEILTDLVGLAGLR</sequence>
<dbReference type="InterPro" id="IPR050471">
    <property type="entry name" value="AB_hydrolase"/>
</dbReference>
<protein>
    <submittedName>
        <fullName evidence="2">Unannotated protein</fullName>
    </submittedName>
</protein>
<dbReference type="Gene3D" id="3.40.50.1820">
    <property type="entry name" value="alpha/beta hydrolase"/>
    <property type="match status" value="1"/>
</dbReference>
<name>A0A6J6RDX0_9ZZZZ</name>
<dbReference type="AlphaFoldDB" id="A0A6J6RDX0"/>
<dbReference type="InterPro" id="IPR029058">
    <property type="entry name" value="AB_hydrolase_fold"/>
</dbReference>
<dbReference type="SUPFAM" id="SSF53474">
    <property type="entry name" value="alpha/beta-Hydrolases"/>
    <property type="match status" value="1"/>
</dbReference>
<dbReference type="InterPro" id="IPR000073">
    <property type="entry name" value="AB_hydrolase_1"/>
</dbReference>
<proteinExistence type="predicted"/>
<dbReference type="PANTHER" id="PTHR43433:SF10">
    <property type="entry name" value="AB HYDROLASE-1 DOMAIN-CONTAINING PROTEIN"/>
    <property type="match status" value="1"/>
</dbReference>
<dbReference type="Pfam" id="PF00561">
    <property type="entry name" value="Abhydrolase_1"/>
    <property type="match status" value="1"/>
</dbReference>
<dbReference type="PANTHER" id="PTHR43433">
    <property type="entry name" value="HYDROLASE, ALPHA/BETA FOLD FAMILY PROTEIN"/>
    <property type="match status" value="1"/>
</dbReference>
<dbReference type="EMBL" id="CAEZXR010000247">
    <property type="protein sequence ID" value="CAB4720163.1"/>
    <property type="molecule type" value="Genomic_DNA"/>
</dbReference>
<feature type="domain" description="AB hydrolase-1" evidence="1">
    <location>
        <begin position="51"/>
        <end position="151"/>
    </location>
</feature>
<evidence type="ECO:0000259" key="1">
    <source>
        <dbReference type="Pfam" id="PF00561"/>
    </source>
</evidence>
<organism evidence="2">
    <name type="scientific">freshwater metagenome</name>
    <dbReference type="NCBI Taxonomy" id="449393"/>
    <lineage>
        <taxon>unclassified sequences</taxon>
        <taxon>metagenomes</taxon>
        <taxon>ecological metagenomes</taxon>
    </lineage>
</organism>